<dbReference type="InterPro" id="IPR011330">
    <property type="entry name" value="Glyco_hydro/deAcase_b/a-brl"/>
</dbReference>
<evidence type="ECO:0000313" key="1">
    <source>
        <dbReference type="EMBL" id="TPH18951.1"/>
    </source>
</evidence>
<gene>
    <name evidence="1" type="ORF">EPA86_01250</name>
</gene>
<name>A0A502L9K2_9GAMM</name>
<sequence length="327" mass="37993">MANPSSFLIISLDFELLWGVRDSRGKEYHQQLLNVHEVVPKLLALFEKYEVACTWATVGALLSKNKQNFEELKPTQYPSYKDKNFSPYPEIDEMLKLDEKLLFASQLVRKIISTDKQELASHTFCHYYCLEDGQSIEEFRADLQSNSVAASHYDIHFNSLVFPRNQFNGEYLQACADAGLVCYRGNPSHWAYQPENREGRSVLRRAFRLLDSYIPLSGSLRQKPLVDSCSGMVDVPASLFFRPWNKKLAVFEALRLWRIKWSMTRTAKKGGLCHLWWHPHNFGRNVEQNMSNLEQVLRHYKILQEKYDFKSATMEQAAQEALVRNGK</sequence>
<dbReference type="SUPFAM" id="SSF88713">
    <property type="entry name" value="Glycoside hydrolase/deacetylase"/>
    <property type="match status" value="1"/>
</dbReference>
<dbReference type="CDD" id="cd10929">
    <property type="entry name" value="CE4_u5"/>
    <property type="match status" value="1"/>
</dbReference>
<evidence type="ECO:0000313" key="2">
    <source>
        <dbReference type="Proteomes" id="UP000315303"/>
    </source>
</evidence>
<proteinExistence type="predicted"/>
<protein>
    <submittedName>
        <fullName evidence="1">Polysaccharide deacetylase</fullName>
    </submittedName>
</protein>
<dbReference type="GO" id="GO:0005975">
    <property type="term" value="P:carbohydrate metabolic process"/>
    <property type="evidence" value="ECO:0007669"/>
    <property type="project" value="InterPro"/>
</dbReference>
<dbReference type="OrthoDB" id="7836272at2"/>
<keyword evidence="2" id="KW-1185">Reference proteome</keyword>
<dbReference type="Gene3D" id="3.20.20.370">
    <property type="entry name" value="Glycoside hydrolase/deacetylase"/>
    <property type="match status" value="1"/>
</dbReference>
<reference evidence="1 2" key="1">
    <citation type="submission" date="2019-01" db="EMBL/GenBank/DDBJ databases">
        <title>Litorilituus lipolytica sp. nov., isolated from intertidal sand of the Yellow Sea in China.</title>
        <authorList>
            <person name="Liu A."/>
        </authorList>
    </citation>
    <scope>NUCLEOTIDE SEQUENCE [LARGE SCALE GENOMIC DNA]</scope>
    <source>
        <strain evidence="1 2">RZ04</strain>
    </source>
</reference>
<organism evidence="1 2">
    <name type="scientific">Litorilituus lipolyticus</name>
    <dbReference type="NCBI Taxonomy" id="2491017"/>
    <lineage>
        <taxon>Bacteria</taxon>
        <taxon>Pseudomonadati</taxon>
        <taxon>Pseudomonadota</taxon>
        <taxon>Gammaproteobacteria</taxon>
        <taxon>Alteromonadales</taxon>
        <taxon>Colwelliaceae</taxon>
        <taxon>Litorilituus</taxon>
    </lineage>
</organism>
<dbReference type="EMBL" id="SAWY01000002">
    <property type="protein sequence ID" value="TPH18951.1"/>
    <property type="molecule type" value="Genomic_DNA"/>
</dbReference>
<accession>A0A502L9K2</accession>
<comment type="caution">
    <text evidence="1">The sequence shown here is derived from an EMBL/GenBank/DDBJ whole genome shotgun (WGS) entry which is preliminary data.</text>
</comment>
<dbReference type="Proteomes" id="UP000315303">
    <property type="component" value="Unassembled WGS sequence"/>
</dbReference>
<dbReference type="RefSeq" id="WP_140601094.1">
    <property type="nucleotide sequence ID" value="NZ_SAWY01000002.1"/>
</dbReference>
<dbReference type="AlphaFoldDB" id="A0A502L9K2"/>